<name>A0ABQ8TB00_PERAM</name>
<dbReference type="InterPro" id="IPR029526">
    <property type="entry name" value="PGBD"/>
</dbReference>
<dbReference type="Pfam" id="PF13843">
    <property type="entry name" value="DDE_Tnp_1_7"/>
    <property type="match status" value="1"/>
</dbReference>
<dbReference type="Proteomes" id="UP001148838">
    <property type="component" value="Unassembled WGS sequence"/>
</dbReference>
<dbReference type="EMBL" id="JAJSOF020000013">
    <property type="protein sequence ID" value="KAJ4443062.1"/>
    <property type="molecule type" value="Genomic_DNA"/>
</dbReference>
<gene>
    <name evidence="2" type="ORF">ANN_04712</name>
</gene>
<comment type="caution">
    <text evidence="2">The sequence shown here is derived from an EMBL/GenBank/DDBJ whole genome shotgun (WGS) entry which is preliminary data.</text>
</comment>
<organism evidence="2 3">
    <name type="scientific">Periplaneta americana</name>
    <name type="common">American cockroach</name>
    <name type="synonym">Blatta americana</name>
    <dbReference type="NCBI Taxonomy" id="6978"/>
    <lineage>
        <taxon>Eukaryota</taxon>
        <taxon>Metazoa</taxon>
        <taxon>Ecdysozoa</taxon>
        <taxon>Arthropoda</taxon>
        <taxon>Hexapoda</taxon>
        <taxon>Insecta</taxon>
        <taxon>Pterygota</taxon>
        <taxon>Neoptera</taxon>
        <taxon>Polyneoptera</taxon>
        <taxon>Dictyoptera</taxon>
        <taxon>Blattodea</taxon>
        <taxon>Blattoidea</taxon>
        <taxon>Blattidae</taxon>
        <taxon>Blattinae</taxon>
        <taxon>Periplaneta</taxon>
    </lineage>
</organism>
<protein>
    <recommendedName>
        <fullName evidence="1">PiggyBac transposable element-derived protein domain-containing protein</fullName>
    </recommendedName>
</protein>
<sequence length="574" mass="66691">MSVADDNCVKDCEIERIFIKTENIDEQDVTEYENDRVEMFRIKTEISNCLGEHVELKRDSDIEEIFSRNADSEFDSDGYSNGELEESAPKKPRLNEWIWETKNANIIQEFHFSGSPGVNSEMLESLLENPNELDVFKVMLPNHFWCLISRETNKIANANGNDSKSEGWFPCTPDEIQAYFALTVLIAQMGNSRISSYWSTRASKETPGFGRVMSRQRFVRLLQNLNFCDNEAGQLRILVDYVNKRFRKLYYPERDLVIRETLVNYLSRSLPDLRHAAYGVKVYEISESSSGYCLQLDMYSGEVPSSETVVMNLIKAYTGKGHTLHVDIQYSSPSLFLKLVQQETNAIGVVHPLRRNMPKHLRVANVDKNEVRVAFCRSVTAFKWVYKKEEQYLLSTCHSDEGLVECGRVTKGTRKMVLMPRVVLDYSNGMDSWEKYWLHLRSFAIKRGYIKNQQKIFYYLVDLALFNSCILYNHLTGSEVTVEDFRRRVAERLLDSVKLPNYTRSETRLLAVNWGHFPRHILPDSYQIRPSRKCKVCKARGIKSDRSTRFECKKCLEPLHVPDCFKIFHTSLNF</sequence>
<reference evidence="2 3" key="1">
    <citation type="journal article" date="2022" name="Allergy">
        <title>Genome assembly and annotation of Periplaneta americana reveal a comprehensive cockroach allergen profile.</title>
        <authorList>
            <person name="Wang L."/>
            <person name="Xiong Q."/>
            <person name="Saelim N."/>
            <person name="Wang L."/>
            <person name="Nong W."/>
            <person name="Wan A.T."/>
            <person name="Shi M."/>
            <person name="Liu X."/>
            <person name="Cao Q."/>
            <person name="Hui J.H.L."/>
            <person name="Sookrung N."/>
            <person name="Leung T.F."/>
            <person name="Tungtrongchitr A."/>
            <person name="Tsui S.K.W."/>
        </authorList>
    </citation>
    <scope>NUCLEOTIDE SEQUENCE [LARGE SCALE GENOMIC DNA]</scope>
    <source>
        <strain evidence="2">PWHHKU_190912</strain>
    </source>
</reference>
<dbReference type="PANTHER" id="PTHR46599">
    <property type="entry name" value="PIGGYBAC TRANSPOSABLE ELEMENT-DERIVED PROTEIN 4"/>
    <property type="match status" value="1"/>
</dbReference>
<feature type="domain" description="PiggyBac transposable element-derived protein" evidence="1">
    <location>
        <begin position="133"/>
        <end position="468"/>
    </location>
</feature>
<evidence type="ECO:0000313" key="2">
    <source>
        <dbReference type="EMBL" id="KAJ4443062.1"/>
    </source>
</evidence>
<dbReference type="PANTHER" id="PTHR46599:SF3">
    <property type="entry name" value="PIGGYBAC TRANSPOSABLE ELEMENT-DERIVED PROTEIN 4"/>
    <property type="match status" value="1"/>
</dbReference>
<evidence type="ECO:0000259" key="1">
    <source>
        <dbReference type="Pfam" id="PF13843"/>
    </source>
</evidence>
<evidence type="ECO:0000313" key="3">
    <source>
        <dbReference type="Proteomes" id="UP001148838"/>
    </source>
</evidence>
<keyword evidence="3" id="KW-1185">Reference proteome</keyword>
<accession>A0ABQ8TB00</accession>
<proteinExistence type="predicted"/>